<dbReference type="FunFam" id="3.30.160.60:FF:002343">
    <property type="entry name" value="Zinc finger protein 33A"/>
    <property type="match status" value="1"/>
</dbReference>
<dbReference type="FunFam" id="3.30.160.60:FF:001926">
    <property type="match status" value="1"/>
</dbReference>
<evidence type="ECO:0000256" key="2">
    <source>
        <dbReference type="ARBA" id="ARBA00022737"/>
    </source>
</evidence>
<keyword evidence="3 5" id="KW-0863">Zinc-finger</keyword>
<dbReference type="FunFam" id="3.30.160.60:FF:000624">
    <property type="entry name" value="zinc finger protein 697"/>
    <property type="match status" value="1"/>
</dbReference>
<feature type="domain" description="C2H2-type" evidence="6">
    <location>
        <begin position="140"/>
        <end position="167"/>
    </location>
</feature>
<dbReference type="PROSITE" id="PS00028">
    <property type="entry name" value="ZINC_FINGER_C2H2_1"/>
    <property type="match status" value="4"/>
</dbReference>
<evidence type="ECO:0000256" key="3">
    <source>
        <dbReference type="ARBA" id="ARBA00022771"/>
    </source>
</evidence>
<dbReference type="SMART" id="SM00355">
    <property type="entry name" value="ZnF_C2H2"/>
    <property type="match status" value="5"/>
</dbReference>
<reference evidence="7" key="1">
    <citation type="submission" date="2025-08" db="UniProtKB">
        <authorList>
            <consortium name="RefSeq"/>
        </authorList>
    </citation>
    <scope>IDENTIFICATION</scope>
    <source>
        <tissue evidence="7">Whole insect</tissue>
    </source>
</reference>
<protein>
    <submittedName>
        <fullName evidence="7">Zinc finger protein 239-like isoform X2</fullName>
    </submittedName>
</protein>
<feature type="domain" description="C2H2-type" evidence="6">
    <location>
        <begin position="232"/>
        <end position="259"/>
    </location>
</feature>
<dbReference type="SUPFAM" id="SSF57667">
    <property type="entry name" value="beta-beta-alpha zinc fingers"/>
    <property type="match status" value="3"/>
</dbReference>
<dbReference type="PROSITE" id="PS50157">
    <property type="entry name" value="ZINC_FINGER_C2H2_2"/>
    <property type="match status" value="5"/>
</dbReference>
<feature type="domain" description="C2H2-type" evidence="6">
    <location>
        <begin position="204"/>
        <end position="231"/>
    </location>
</feature>
<keyword evidence="2" id="KW-0677">Repeat</keyword>
<dbReference type="GO" id="GO:0006355">
    <property type="term" value="P:regulation of DNA-templated transcription"/>
    <property type="evidence" value="ECO:0007669"/>
    <property type="project" value="UniProtKB-ARBA"/>
</dbReference>
<accession>A0A6P7FYN7</accession>
<dbReference type="InterPro" id="IPR013087">
    <property type="entry name" value="Znf_C2H2_type"/>
</dbReference>
<evidence type="ECO:0000313" key="7">
    <source>
        <dbReference type="RefSeq" id="XP_028139942.1"/>
    </source>
</evidence>
<dbReference type="PROSITE" id="PS00387">
    <property type="entry name" value="PPASE"/>
    <property type="match status" value="1"/>
</dbReference>
<feature type="domain" description="C2H2-type" evidence="6">
    <location>
        <begin position="168"/>
        <end position="195"/>
    </location>
</feature>
<sequence>MEVKQEVSDKTFQAEIYCNDVDDDPLDICKIKIKEEPLRESTHDTFDYVALKDDIKTELKQEEHKLPSSQERHTNPICFPPANALENMKTISVLTCNKEEHMSQPVQENVLKCDVCGQCDFVNRSSFIKHMKIHTGEKPYKCEICFKKFTKTSVLKIHMRVHTGEKPYKCEICFRQFSNGSNLKKHLRVHTGENVRLHTGETPYKCEICFKQFAERRNLNEHINVHTGEKPFKCEICFRQFGQKGSLNRHTRMHSRDALQV</sequence>
<gene>
    <name evidence="7" type="primary">LOC114334117</name>
</gene>
<dbReference type="AlphaFoldDB" id="A0A6P7FYN7"/>
<feature type="domain" description="C2H2-type" evidence="6">
    <location>
        <begin position="111"/>
        <end position="139"/>
    </location>
</feature>
<dbReference type="RefSeq" id="XP_028139942.1">
    <property type="nucleotide sequence ID" value="XM_028284141.1"/>
</dbReference>
<dbReference type="FunFam" id="3.30.160.60:FF:000264">
    <property type="entry name" value="Zinc finger protein 236"/>
    <property type="match status" value="1"/>
</dbReference>
<evidence type="ECO:0000259" key="6">
    <source>
        <dbReference type="PROSITE" id="PS50157"/>
    </source>
</evidence>
<evidence type="ECO:0000256" key="5">
    <source>
        <dbReference type="PROSITE-ProRule" id="PRU00042"/>
    </source>
</evidence>
<dbReference type="InterPro" id="IPR036236">
    <property type="entry name" value="Znf_C2H2_sf"/>
</dbReference>
<dbReference type="PANTHER" id="PTHR24379:SF121">
    <property type="entry name" value="C2H2-TYPE DOMAIN-CONTAINING PROTEIN"/>
    <property type="match status" value="1"/>
</dbReference>
<organism evidence="7">
    <name type="scientific">Diabrotica virgifera virgifera</name>
    <name type="common">western corn rootworm</name>
    <dbReference type="NCBI Taxonomy" id="50390"/>
    <lineage>
        <taxon>Eukaryota</taxon>
        <taxon>Metazoa</taxon>
        <taxon>Ecdysozoa</taxon>
        <taxon>Arthropoda</taxon>
        <taxon>Hexapoda</taxon>
        <taxon>Insecta</taxon>
        <taxon>Pterygota</taxon>
        <taxon>Neoptera</taxon>
        <taxon>Endopterygota</taxon>
        <taxon>Coleoptera</taxon>
        <taxon>Polyphaga</taxon>
        <taxon>Cucujiformia</taxon>
        <taxon>Chrysomeloidea</taxon>
        <taxon>Chrysomelidae</taxon>
        <taxon>Galerucinae</taxon>
        <taxon>Diabroticina</taxon>
        <taxon>Diabroticites</taxon>
        <taxon>Diabrotica</taxon>
    </lineage>
</organism>
<keyword evidence="4" id="KW-0862">Zinc</keyword>
<name>A0A6P7FYN7_DIAVI</name>
<evidence type="ECO:0000256" key="4">
    <source>
        <dbReference type="ARBA" id="ARBA00022833"/>
    </source>
</evidence>
<dbReference type="Pfam" id="PF00096">
    <property type="entry name" value="zf-C2H2"/>
    <property type="match status" value="4"/>
</dbReference>
<evidence type="ECO:0000256" key="1">
    <source>
        <dbReference type="ARBA" id="ARBA00022723"/>
    </source>
</evidence>
<dbReference type="Gene3D" id="3.30.160.60">
    <property type="entry name" value="Classic Zinc Finger"/>
    <property type="match status" value="5"/>
</dbReference>
<dbReference type="GO" id="GO:0008270">
    <property type="term" value="F:zinc ion binding"/>
    <property type="evidence" value="ECO:0007669"/>
    <property type="project" value="UniProtKB-KW"/>
</dbReference>
<keyword evidence="1" id="KW-0479">Metal-binding</keyword>
<proteinExistence type="predicted"/>
<dbReference type="PANTHER" id="PTHR24379">
    <property type="entry name" value="KRAB AND ZINC FINGER DOMAIN-CONTAINING"/>
    <property type="match status" value="1"/>
</dbReference>